<evidence type="ECO:0000256" key="4">
    <source>
        <dbReference type="ARBA" id="ARBA00023170"/>
    </source>
</evidence>
<comment type="subcellular location">
    <subcellularLocation>
        <location evidence="1">Cell membrane</location>
        <topology evidence="1">Multi-pass membrane protein</topology>
    </subcellularLocation>
</comment>
<keyword evidence="7" id="KW-1133">Transmembrane helix</keyword>
<keyword evidence="5" id="KW-0807">Transducer</keyword>
<keyword evidence="7" id="KW-0812">Transmembrane</keyword>
<keyword evidence="7" id="KW-0472">Membrane</keyword>
<feature type="compositionally biased region" description="Polar residues" evidence="6">
    <location>
        <begin position="245"/>
        <end position="265"/>
    </location>
</feature>
<dbReference type="Gene3D" id="1.20.1070.10">
    <property type="entry name" value="Rhodopsin 7-helix transmembrane proteins"/>
    <property type="match status" value="2"/>
</dbReference>
<dbReference type="GO" id="GO:0005886">
    <property type="term" value="C:plasma membrane"/>
    <property type="evidence" value="ECO:0007669"/>
    <property type="project" value="UniProtKB-SubCell"/>
</dbReference>
<evidence type="ECO:0000313" key="8">
    <source>
        <dbReference type="EMBL" id="CAG5129228.1"/>
    </source>
</evidence>
<evidence type="ECO:0000256" key="5">
    <source>
        <dbReference type="ARBA" id="ARBA00023224"/>
    </source>
</evidence>
<accession>A0A8S3ZN44</accession>
<evidence type="ECO:0000256" key="7">
    <source>
        <dbReference type="SAM" id="Phobius"/>
    </source>
</evidence>
<dbReference type="CDD" id="cd00637">
    <property type="entry name" value="7tm_classA_rhodopsin-like"/>
    <property type="match status" value="2"/>
</dbReference>
<evidence type="ECO:0000256" key="3">
    <source>
        <dbReference type="ARBA" id="ARBA00023040"/>
    </source>
</evidence>
<dbReference type="EMBL" id="CAJHNH020003403">
    <property type="protein sequence ID" value="CAG5129228.1"/>
    <property type="molecule type" value="Genomic_DNA"/>
</dbReference>
<feature type="transmembrane region" description="Helical" evidence="7">
    <location>
        <begin position="28"/>
        <end position="52"/>
    </location>
</feature>
<feature type="transmembrane region" description="Helical" evidence="7">
    <location>
        <begin position="447"/>
        <end position="473"/>
    </location>
</feature>
<organism evidence="8 9">
    <name type="scientific">Candidula unifasciata</name>
    <dbReference type="NCBI Taxonomy" id="100452"/>
    <lineage>
        <taxon>Eukaryota</taxon>
        <taxon>Metazoa</taxon>
        <taxon>Spiralia</taxon>
        <taxon>Lophotrochozoa</taxon>
        <taxon>Mollusca</taxon>
        <taxon>Gastropoda</taxon>
        <taxon>Heterobranchia</taxon>
        <taxon>Euthyneura</taxon>
        <taxon>Panpulmonata</taxon>
        <taxon>Eupulmonata</taxon>
        <taxon>Stylommatophora</taxon>
        <taxon>Helicina</taxon>
        <taxon>Helicoidea</taxon>
        <taxon>Geomitridae</taxon>
        <taxon>Candidula</taxon>
    </lineage>
</organism>
<reference evidence="8" key="1">
    <citation type="submission" date="2021-04" db="EMBL/GenBank/DDBJ databases">
        <authorList>
            <consortium name="Molecular Ecology Group"/>
        </authorList>
    </citation>
    <scope>NUCLEOTIDE SEQUENCE</scope>
</reference>
<feature type="transmembrane region" description="Helical" evidence="7">
    <location>
        <begin position="396"/>
        <end position="417"/>
    </location>
</feature>
<feature type="compositionally biased region" description="Acidic residues" evidence="6">
    <location>
        <begin position="635"/>
        <end position="652"/>
    </location>
</feature>
<feature type="region of interest" description="Disordered" evidence="6">
    <location>
        <begin position="627"/>
        <end position="678"/>
    </location>
</feature>
<feature type="compositionally biased region" description="Low complexity" evidence="6">
    <location>
        <begin position="700"/>
        <end position="715"/>
    </location>
</feature>
<dbReference type="AlphaFoldDB" id="A0A8S3ZN44"/>
<evidence type="ECO:0000256" key="1">
    <source>
        <dbReference type="ARBA" id="ARBA00004651"/>
    </source>
</evidence>
<comment type="caution">
    <text evidence="8">The sequence shown here is derived from an EMBL/GenBank/DDBJ whole genome shotgun (WGS) entry which is preliminary data.</text>
</comment>
<evidence type="ECO:0000256" key="6">
    <source>
        <dbReference type="SAM" id="MobiDB-lite"/>
    </source>
</evidence>
<name>A0A8S3ZN44_9EUPU</name>
<feature type="transmembrane region" description="Helical" evidence="7">
    <location>
        <begin position="110"/>
        <end position="131"/>
    </location>
</feature>
<feature type="transmembrane region" description="Helical" evidence="7">
    <location>
        <begin position="543"/>
        <end position="566"/>
    </location>
</feature>
<keyword evidence="3" id="KW-0297">G-protein coupled receptor</keyword>
<dbReference type="Proteomes" id="UP000678393">
    <property type="component" value="Unassembled WGS sequence"/>
</dbReference>
<feature type="transmembrane region" description="Helical" evidence="7">
    <location>
        <begin position="509"/>
        <end position="531"/>
    </location>
</feature>
<dbReference type="PANTHER" id="PTHR24228:SF59">
    <property type="entry name" value="NEUROPEPTIDE RECEPTOR 15"/>
    <property type="match status" value="1"/>
</dbReference>
<dbReference type="SUPFAM" id="SSF81321">
    <property type="entry name" value="Family A G protein-coupled receptor-like"/>
    <property type="match status" value="2"/>
</dbReference>
<proteinExistence type="predicted"/>
<feature type="compositionally biased region" description="Basic and acidic residues" evidence="6">
    <location>
        <begin position="653"/>
        <end position="665"/>
    </location>
</feature>
<dbReference type="PANTHER" id="PTHR24228">
    <property type="entry name" value="B2 BRADYKININ RECEPTOR/ANGIOTENSIN II RECEPTOR"/>
    <property type="match status" value="1"/>
</dbReference>
<evidence type="ECO:0000313" key="9">
    <source>
        <dbReference type="Proteomes" id="UP000678393"/>
    </source>
</evidence>
<dbReference type="OrthoDB" id="5959154at2759"/>
<protein>
    <recommendedName>
        <fullName evidence="10">G-protein coupled receptors family 1 profile domain-containing protein</fullName>
    </recommendedName>
</protein>
<sequence length="723" mass="79105">MGVQGQPSSQTNNLMQAHSGQQLHVSGVFIVILELALVVENLLPILVVVVWLPAPARGVSDRLVAAFSITCILSAFIPTPLGLASYFSGGWYGGASTCTTYQVTSIWCNLSSLALLTYICVNCHIAVLHLLKIKSATECQQCRQSVRNNTASIYTTCPAASAGLGASLDSSQHQTVLNAEVLYDTASLFKNTKDCQNIDKEQQFTSVPDNKINAWTETGDDKMDHNSRTYVTTQQATKICTKATTVKGSQNETENSSQHYSNASPSRKRTAFFNEDKISNLTDDDDALTIRQCPDSAVTNHNVNSEPDCQLARDVPPSGPSLAAKCLTPTSNGSLEATNGTKNVKYSQLTPETTLHSLEDDSKNSQYCNTVTETTEQNSKSMKDHSCLPNHQSRDYVSMMIFLVFACTFTISSLPLIGFGPGNTHTATSCRSWLVPIPLSTKERTFFIVYLCFVYTCLVFGCGSGISVCLKVGKRIKQERKRKSRLYHEEENVPDLAELSRLDSMKRHYSLTCVVVAGLLTWVPIVLMLTLQKAGVQVSEATLMYSNIATSLPGLLNPLLYSLALARYRIGYKAVMEKCCKRRTRRSSTVHISADNVETGLSSKSQLNTAADGQVCLHGRINPSYDSHMDVSVDNSEDENDEDYFPDDDELLEDSKNEKNVKASEKTPLQALPTSVSSASGYSLVNHSKAYRQCEPDAFSSSYSDSQSLLVSKSSSADEETGL</sequence>
<feature type="region of interest" description="Disordered" evidence="6">
    <location>
        <begin position="698"/>
        <end position="723"/>
    </location>
</feature>
<feature type="transmembrane region" description="Helical" evidence="7">
    <location>
        <begin position="64"/>
        <end position="87"/>
    </location>
</feature>
<evidence type="ECO:0000256" key="2">
    <source>
        <dbReference type="ARBA" id="ARBA00022475"/>
    </source>
</evidence>
<feature type="region of interest" description="Disordered" evidence="6">
    <location>
        <begin position="245"/>
        <end position="269"/>
    </location>
</feature>
<keyword evidence="2" id="KW-1003">Cell membrane</keyword>
<gene>
    <name evidence="8" type="ORF">CUNI_LOCUS14786</name>
</gene>
<keyword evidence="9" id="KW-1185">Reference proteome</keyword>
<dbReference type="GO" id="GO:0004930">
    <property type="term" value="F:G protein-coupled receptor activity"/>
    <property type="evidence" value="ECO:0007669"/>
    <property type="project" value="UniProtKB-KW"/>
</dbReference>
<keyword evidence="4" id="KW-0675">Receptor</keyword>
<evidence type="ECO:0008006" key="10">
    <source>
        <dbReference type="Google" id="ProtNLM"/>
    </source>
</evidence>